<feature type="domain" description="Carboxymuconolactone decarboxylase-like" evidence="3">
    <location>
        <begin position="69"/>
        <end position="145"/>
    </location>
</feature>
<dbReference type="EMBL" id="CP032568">
    <property type="protein sequence ID" value="AYF76264.1"/>
    <property type="molecule type" value="Genomic_DNA"/>
</dbReference>
<keyword evidence="5" id="KW-1185">Reference proteome</keyword>
<dbReference type="PANTHER" id="PTHR43433:SF1">
    <property type="entry name" value="BLL5160 PROTEIN"/>
    <property type="match status" value="1"/>
</dbReference>
<evidence type="ECO:0000259" key="2">
    <source>
        <dbReference type="Pfam" id="PF00561"/>
    </source>
</evidence>
<dbReference type="Gene3D" id="1.20.1290.10">
    <property type="entry name" value="AhpD-like"/>
    <property type="match status" value="1"/>
</dbReference>
<dbReference type="Gene3D" id="3.40.50.1820">
    <property type="entry name" value="alpha/beta hydrolase"/>
    <property type="match status" value="1"/>
</dbReference>
<name>A0A386ZGN0_9NOCA</name>
<feature type="compositionally biased region" description="Polar residues" evidence="1">
    <location>
        <begin position="7"/>
        <end position="24"/>
    </location>
</feature>
<dbReference type="SUPFAM" id="SSF53474">
    <property type="entry name" value="alpha/beta-Hydrolases"/>
    <property type="match status" value="1"/>
</dbReference>
<dbReference type="SUPFAM" id="SSF69118">
    <property type="entry name" value="AhpD-like"/>
    <property type="match status" value="1"/>
</dbReference>
<dbReference type="PANTHER" id="PTHR43433">
    <property type="entry name" value="HYDROLASE, ALPHA/BETA FOLD FAMILY PROTEIN"/>
    <property type="match status" value="1"/>
</dbReference>
<reference evidence="4 5" key="1">
    <citation type="submission" date="2018-09" db="EMBL/GenBank/DDBJ databases">
        <title>Nocardia yunnanensis sp. nov., an actinomycete isolated from a soil sample.</title>
        <authorList>
            <person name="Zhang J."/>
        </authorList>
    </citation>
    <scope>NUCLEOTIDE SEQUENCE [LARGE SCALE GENOMIC DNA]</scope>
    <source>
        <strain evidence="4 5">CFHS0054</strain>
    </source>
</reference>
<dbReference type="AlphaFoldDB" id="A0A386ZGN0"/>
<evidence type="ECO:0000259" key="3">
    <source>
        <dbReference type="Pfam" id="PF02627"/>
    </source>
</evidence>
<feature type="domain" description="AB hydrolase-1" evidence="2">
    <location>
        <begin position="176"/>
        <end position="392"/>
    </location>
</feature>
<dbReference type="InterPro" id="IPR003779">
    <property type="entry name" value="CMD-like"/>
</dbReference>
<keyword evidence="4" id="KW-0378">Hydrolase</keyword>
<evidence type="ECO:0000313" key="4">
    <source>
        <dbReference type="EMBL" id="AYF76264.1"/>
    </source>
</evidence>
<evidence type="ECO:0000256" key="1">
    <source>
        <dbReference type="SAM" id="MobiDB-lite"/>
    </source>
</evidence>
<accession>A0A386ZGN0</accession>
<dbReference type="GO" id="GO:0016787">
    <property type="term" value="F:hydrolase activity"/>
    <property type="evidence" value="ECO:0007669"/>
    <property type="project" value="UniProtKB-KW"/>
</dbReference>
<proteinExistence type="predicted"/>
<dbReference type="Pfam" id="PF00561">
    <property type="entry name" value="Abhydrolase_1"/>
    <property type="match status" value="1"/>
</dbReference>
<dbReference type="Pfam" id="PF02627">
    <property type="entry name" value="CMD"/>
    <property type="match status" value="1"/>
</dbReference>
<dbReference type="Proteomes" id="UP000267164">
    <property type="component" value="Chromosome"/>
</dbReference>
<dbReference type="OrthoDB" id="9802489at2"/>
<evidence type="ECO:0000313" key="5">
    <source>
        <dbReference type="Proteomes" id="UP000267164"/>
    </source>
</evidence>
<dbReference type="InterPro" id="IPR029058">
    <property type="entry name" value="AB_hydrolase_fold"/>
</dbReference>
<feature type="region of interest" description="Disordered" evidence="1">
    <location>
        <begin position="1"/>
        <end position="32"/>
    </location>
</feature>
<dbReference type="InterPro" id="IPR000073">
    <property type="entry name" value="AB_hydrolase_1"/>
</dbReference>
<sequence>MCHRSAASDTETAEPQRNPTTATRSRNRLMDRHEQGVREYRELIGGEPHEKLAAVRAASPEMYETMIDSIFAGPLSRPELARADRELATVAMIAAMGGADDKLAGHVRAALHHGWHPSELRALAEHASAYAGFPRASHALEVIDEVVGVRPPAVRRVRASDHDTLVASLGETGPAVVLSGSFGIDWRMWEPVMARLAVGRRVFAYNLRGHGAAAGSPRPFTMTTMADDVVALMDNLGLDTAHVVGLSMGGGVAQTLAVRNPERVDSLALLGTTDYPFTEAFRVRARSAEVDGIAAQLEPTLTRWFTPAALAANTWGVRYARERILRFHPEDWVAAWNAFAEMDVQGKLADFGKPVLVLSGEKDASCTPEIMSGIADRIPGSKFQVLPGTPHQQTLEQPELVAEALDAFLPAER</sequence>
<dbReference type="InterPro" id="IPR029032">
    <property type="entry name" value="AhpD-like"/>
</dbReference>
<dbReference type="GO" id="GO:0051920">
    <property type="term" value="F:peroxiredoxin activity"/>
    <property type="evidence" value="ECO:0007669"/>
    <property type="project" value="InterPro"/>
</dbReference>
<dbReference type="PRINTS" id="PR00111">
    <property type="entry name" value="ABHYDROLASE"/>
</dbReference>
<gene>
    <name evidence="4" type="ORF">D7D52_23270</name>
</gene>
<protein>
    <submittedName>
        <fullName evidence="4">Alpha/beta fold hydrolase</fullName>
    </submittedName>
</protein>
<dbReference type="InterPro" id="IPR050471">
    <property type="entry name" value="AB_hydrolase"/>
</dbReference>
<organism evidence="4 5">
    <name type="scientific">Nocardia yunnanensis</name>
    <dbReference type="NCBI Taxonomy" id="2382165"/>
    <lineage>
        <taxon>Bacteria</taxon>
        <taxon>Bacillati</taxon>
        <taxon>Actinomycetota</taxon>
        <taxon>Actinomycetes</taxon>
        <taxon>Mycobacteriales</taxon>
        <taxon>Nocardiaceae</taxon>
        <taxon>Nocardia</taxon>
    </lineage>
</organism>
<dbReference type="KEGG" id="nyu:D7D52_23270"/>